<evidence type="ECO:0000313" key="3">
    <source>
        <dbReference type="Proteomes" id="UP000636479"/>
    </source>
</evidence>
<feature type="domain" description="AB hydrolase-1" evidence="1">
    <location>
        <begin position="7"/>
        <end position="243"/>
    </location>
</feature>
<name>A0A8H6W6I3_9AGAR</name>
<evidence type="ECO:0000259" key="1">
    <source>
        <dbReference type="Pfam" id="PF12697"/>
    </source>
</evidence>
<dbReference type="PANTHER" id="PTHR37017">
    <property type="entry name" value="AB HYDROLASE-1 DOMAIN-CONTAINING PROTEIN-RELATED"/>
    <property type="match status" value="1"/>
</dbReference>
<dbReference type="InterPro" id="IPR029058">
    <property type="entry name" value="AB_hydrolase_fold"/>
</dbReference>
<protein>
    <submittedName>
        <fullName evidence="2">AB hydrolase-1 domain-containing protein</fullName>
    </submittedName>
</protein>
<dbReference type="GO" id="GO:0016787">
    <property type="term" value="F:hydrolase activity"/>
    <property type="evidence" value="ECO:0007669"/>
    <property type="project" value="UniProtKB-KW"/>
</dbReference>
<dbReference type="Gene3D" id="3.40.50.1820">
    <property type="entry name" value="alpha/beta hydrolase"/>
    <property type="match status" value="1"/>
</dbReference>
<keyword evidence="2" id="KW-0378">Hydrolase</keyword>
<reference evidence="2" key="1">
    <citation type="submission" date="2020-05" db="EMBL/GenBank/DDBJ databases">
        <title>Mycena genomes resolve the evolution of fungal bioluminescence.</title>
        <authorList>
            <person name="Tsai I.J."/>
        </authorList>
    </citation>
    <scope>NUCLEOTIDE SEQUENCE</scope>
    <source>
        <strain evidence="2">171206Taipei</strain>
    </source>
</reference>
<dbReference type="EMBL" id="JACAZF010000006">
    <property type="protein sequence ID" value="KAF7301104.1"/>
    <property type="molecule type" value="Genomic_DNA"/>
</dbReference>
<dbReference type="Pfam" id="PF12697">
    <property type="entry name" value="Abhydrolase_6"/>
    <property type="match status" value="1"/>
</dbReference>
<dbReference type="GeneID" id="59345976"/>
<dbReference type="InterPro" id="IPR052897">
    <property type="entry name" value="Sec-Metab_Biosynth_Hydrolase"/>
</dbReference>
<dbReference type="OrthoDB" id="1263307at2759"/>
<dbReference type="InterPro" id="IPR000073">
    <property type="entry name" value="AB_hydrolase_1"/>
</dbReference>
<dbReference type="SUPFAM" id="SSF53474">
    <property type="entry name" value="alpha/beta-Hydrolases"/>
    <property type="match status" value="1"/>
</dbReference>
<keyword evidence="3" id="KW-1185">Reference proteome</keyword>
<organism evidence="2 3">
    <name type="scientific">Mycena indigotica</name>
    <dbReference type="NCBI Taxonomy" id="2126181"/>
    <lineage>
        <taxon>Eukaryota</taxon>
        <taxon>Fungi</taxon>
        <taxon>Dikarya</taxon>
        <taxon>Basidiomycota</taxon>
        <taxon>Agaricomycotina</taxon>
        <taxon>Agaricomycetes</taxon>
        <taxon>Agaricomycetidae</taxon>
        <taxon>Agaricales</taxon>
        <taxon>Marasmiineae</taxon>
        <taxon>Mycenaceae</taxon>
        <taxon>Mycena</taxon>
    </lineage>
</organism>
<dbReference type="PANTHER" id="PTHR37017:SF11">
    <property type="entry name" value="ESTERASE_LIPASE_THIOESTERASE DOMAIN-CONTAINING PROTEIN"/>
    <property type="match status" value="1"/>
</dbReference>
<dbReference type="RefSeq" id="XP_037219104.1">
    <property type="nucleotide sequence ID" value="XM_037363460.1"/>
</dbReference>
<sequence length="253" mass="27032">MATPPTFVFVPGVFHTPAHAQPLLDALQAKGYPTHAVALTTVGELASTAPPNADVQAVKKVLEKLVEEEEKEVVLLCHSYGGVVGSQAVAGLEKSRRNKGGIIKVVFLAAILPREGEGLLEAFAATPSWPGSWLLPAGPVTMTAYPEAAEVLFHDLDPDAQSYWAGQLAPMSAHVLSTPAVGVCWAVDIPKMYIFCTQDRSMPLQAQRVFVERVNMGDDSSWKTVEMDCGHSPFLSHIDQLVAILTEGDGGSC</sequence>
<dbReference type="AlphaFoldDB" id="A0A8H6W6I3"/>
<gene>
    <name evidence="2" type="ORF">MIND_00674400</name>
</gene>
<accession>A0A8H6W6I3</accession>
<comment type="caution">
    <text evidence="2">The sequence shown here is derived from an EMBL/GenBank/DDBJ whole genome shotgun (WGS) entry which is preliminary data.</text>
</comment>
<dbReference type="Proteomes" id="UP000636479">
    <property type="component" value="Unassembled WGS sequence"/>
</dbReference>
<proteinExistence type="predicted"/>
<evidence type="ECO:0000313" key="2">
    <source>
        <dbReference type="EMBL" id="KAF7301104.1"/>
    </source>
</evidence>